<dbReference type="PANTHER" id="PTHR43562">
    <property type="entry name" value="NAPA-TYPE SODIUM/HYDROGEN ANTIPORTER"/>
    <property type="match status" value="1"/>
</dbReference>
<reference evidence="13 14" key="1">
    <citation type="journal article" date="2020" name="ISME J.">
        <title>Uncovering the hidden diversity of litter-decomposition mechanisms in mushroom-forming fungi.</title>
        <authorList>
            <person name="Floudas D."/>
            <person name="Bentzer J."/>
            <person name="Ahren D."/>
            <person name="Johansson T."/>
            <person name="Persson P."/>
            <person name="Tunlid A."/>
        </authorList>
    </citation>
    <scope>NUCLEOTIDE SEQUENCE [LARGE SCALE GENOMIC DNA]</scope>
    <source>
        <strain evidence="13 14">CBS 661.87</strain>
    </source>
</reference>
<evidence type="ECO:0000256" key="2">
    <source>
        <dbReference type="ARBA" id="ARBA00022448"/>
    </source>
</evidence>
<feature type="transmembrane region" description="Helical" evidence="11">
    <location>
        <begin position="38"/>
        <end position="60"/>
    </location>
</feature>
<dbReference type="InterPro" id="IPR006153">
    <property type="entry name" value="Cation/H_exchanger_TM"/>
</dbReference>
<evidence type="ECO:0000256" key="5">
    <source>
        <dbReference type="ARBA" id="ARBA00022989"/>
    </source>
</evidence>
<sequence length="461" mass="49449">MTSVIPVSTLVTYQRWTCRIFDNWHHLWATGVQHLPDFVQNTFIILGYIGLLLIVFEAGLSTDITLLYTNVLLSSVVALSGVIFPVGISMLLLSYGYGYTLLQAFGAGTALCSTSLGTTLALLRPELRRTRTGAILLSAALLDDIIGLIFAAIIPNLPYEGSNSSSIIPWHIIARPILVSFGFGFLTFMGAYSGRKLLSLADASPWRKTLYTGHVQLFITIATLSGFVAGAKYAGTSELFGAYLAGTFLAHVFPSPAYASTSETSAVSPHNPDAGLHTPGSAFAVYILPLLQRFLSPIFFASIGTALPIRSLVLVDGSRRVIWRGIVYSLLMIIAKAVVGLWILVWPDRQSGHGWCGTRPKQPRNDDANEPNRDVSPSKGDDEDTPVIIPRTRSAALVGLAMVARGEIALIVAQLARPLLAGDAPSGSQASEPFAVVIWAILVTTVGGAVGVGLLLRSWDR</sequence>
<keyword evidence="9" id="KW-0739">Sodium transport</keyword>
<evidence type="ECO:0000256" key="1">
    <source>
        <dbReference type="ARBA" id="ARBA00004141"/>
    </source>
</evidence>
<evidence type="ECO:0000256" key="11">
    <source>
        <dbReference type="SAM" id="Phobius"/>
    </source>
</evidence>
<feature type="domain" description="Cation/H+ exchanger transmembrane" evidence="12">
    <location>
        <begin position="45"/>
        <end position="452"/>
    </location>
</feature>
<dbReference type="AlphaFoldDB" id="A0A8H5HJH8"/>
<evidence type="ECO:0000259" key="12">
    <source>
        <dbReference type="Pfam" id="PF00999"/>
    </source>
</evidence>
<name>A0A8H5HJH8_9AGAR</name>
<evidence type="ECO:0000313" key="13">
    <source>
        <dbReference type="EMBL" id="KAF5384334.1"/>
    </source>
</evidence>
<dbReference type="GO" id="GO:0015297">
    <property type="term" value="F:antiporter activity"/>
    <property type="evidence" value="ECO:0007669"/>
    <property type="project" value="UniProtKB-KW"/>
</dbReference>
<feature type="transmembrane region" description="Helical" evidence="11">
    <location>
        <begin position="210"/>
        <end position="231"/>
    </location>
</feature>
<evidence type="ECO:0000256" key="10">
    <source>
        <dbReference type="SAM" id="MobiDB-lite"/>
    </source>
</evidence>
<dbReference type="GO" id="GO:0016020">
    <property type="term" value="C:membrane"/>
    <property type="evidence" value="ECO:0007669"/>
    <property type="project" value="UniProtKB-SubCell"/>
</dbReference>
<keyword evidence="3" id="KW-0050">Antiport</keyword>
<comment type="caution">
    <text evidence="13">The sequence shown here is derived from an EMBL/GenBank/DDBJ whole genome shotgun (WGS) entry which is preliminary data.</text>
</comment>
<keyword evidence="7" id="KW-0406">Ion transport</keyword>
<keyword evidence="2" id="KW-0813">Transport</keyword>
<feature type="transmembrane region" description="Helical" evidence="11">
    <location>
        <begin position="72"/>
        <end position="95"/>
    </location>
</feature>
<evidence type="ECO:0000256" key="9">
    <source>
        <dbReference type="ARBA" id="ARBA00023201"/>
    </source>
</evidence>
<feature type="region of interest" description="Disordered" evidence="10">
    <location>
        <begin position="354"/>
        <end position="386"/>
    </location>
</feature>
<keyword evidence="8 11" id="KW-0472">Membrane</keyword>
<evidence type="ECO:0000256" key="8">
    <source>
        <dbReference type="ARBA" id="ARBA00023136"/>
    </source>
</evidence>
<dbReference type="GO" id="GO:0006814">
    <property type="term" value="P:sodium ion transport"/>
    <property type="evidence" value="ECO:0007669"/>
    <property type="project" value="UniProtKB-KW"/>
</dbReference>
<feature type="compositionally biased region" description="Basic and acidic residues" evidence="10">
    <location>
        <begin position="363"/>
        <end position="373"/>
    </location>
</feature>
<feature type="transmembrane region" description="Helical" evidence="11">
    <location>
        <begin position="101"/>
        <end position="123"/>
    </location>
</feature>
<keyword evidence="5 11" id="KW-1133">Transmembrane helix</keyword>
<dbReference type="Pfam" id="PF00999">
    <property type="entry name" value="Na_H_Exchanger"/>
    <property type="match status" value="1"/>
</dbReference>
<dbReference type="Proteomes" id="UP000565441">
    <property type="component" value="Unassembled WGS sequence"/>
</dbReference>
<keyword evidence="6" id="KW-0915">Sodium</keyword>
<feature type="transmembrane region" description="Helical" evidence="11">
    <location>
        <begin position="434"/>
        <end position="456"/>
    </location>
</feature>
<dbReference type="PANTHER" id="PTHR43562:SF3">
    <property type="entry name" value="SODIUM ION_PROTON EXCHANGER (EUROFUNG)"/>
    <property type="match status" value="1"/>
</dbReference>
<dbReference type="EMBL" id="JAACJP010000005">
    <property type="protein sequence ID" value="KAF5384334.1"/>
    <property type="molecule type" value="Genomic_DNA"/>
</dbReference>
<evidence type="ECO:0000256" key="4">
    <source>
        <dbReference type="ARBA" id="ARBA00022692"/>
    </source>
</evidence>
<gene>
    <name evidence="13" type="ORF">D9615_003194</name>
</gene>
<dbReference type="InterPro" id="IPR038770">
    <property type="entry name" value="Na+/solute_symporter_sf"/>
</dbReference>
<dbReference type="Gene3D" id="1.20.1530.20">
    <property type="match status" value="1"/>
</dbReference>
<feature type="transmembrane region" description="Helical" evidence="11">
    <location>
        <begin position="135"/>
        <end position="155"/>
    </location>
</feature>
<evidence type="ECO:0000256" key="7">
    <source>
        <dbReference type="ARBA" id="ARBA00023065"/>
    </source>
</evidence>
<proteinExistence type="predicted"/>
<comment type="subcellular location">
    <subcellularLocation>
        <location evidence="1">Membrane</location>
        <topology evidence="1">Multi-pass membrane protein</topology>
    </subcellularLocation>
</comment>
<evidence type="ECO:0000256" key="3">
    <source>
        <dbReference type="ARBA" id="ARBA00022449"/>
    </source>
</evidence>
<organism evidence="13 14">
    <name type="scientific">Tricholomella constricta</name>
    <dbReference type="NCBI Taxonomy" id="117010"/>
    <lineage>
        <taxon>Eukaryota</taxon>
        <taxon>Fungi</taxon>
        <taxon>Dikarya</taxon>
        <taxon>Basidiomycota</taxon>
        <taxon>Agaricomycotina</taxon>
        <taxon>Agaricomycetes</taxon>
        <taxon>Agaricomycetidae</taxon>
        <taxon>Agaricales</taxon>
        <taxon>Tricholomatineae</taxon>
        <taxon>Lyophyllaceae</taxon>
        <taxon>Tricholomella</taxon>
    </lineage>
</organism>
<evidence type="ECO:0000313" key="14">
    <source>
        <dbReference type="Proteomes" id="UP000565441"/>
    </source>
</evidence>
<feature type="transmembrane region" description="Helical" evidence="11">
    <location>
        <begin position="167"/>
        <end position="189"/>
    </location>
</feature>
<protein>
    <recommendedName>
        <fullName evidence="12">Cation/H+ exchanger transmembrane domain-containing protein</fullName>
    </recommendedName>
</protein>
<dbReference type="GO" id="GO:1902600">
    <property type="term" value="P:proton transmembrane transport"/>
    <property type="evidence" value="ECO:0007669"/>
    <property type="project" value="InterPro"/>
</dbReference>
<evidence type="ECO:0000256" key="6">
    <source>
        <dbReference type="ARBA" id="ARBA00023053"/>
    </source>
</evidence>
<accession>A0A8H5HJH8</accession>
<keyword evidence="14" id="KW-1185">Reference proteome</keyword>
<keyword evidence="4 11" id="KW-0812">Transmembrane</keyword>
<dbReference type="OrthoDB" id="1288932at2759"/>
<feature type="transmembrane region" description="Helical" evidence="11">
    <location>
        <begin position="325"/>
        <end position="345"/>
    </location>
</feature>